<protein>
    <submittedName>
        <fullName evidence="1">Uncharacterized protein</fullName>
    </submittedName>
</protein>
<dbReference type="Proteomes" id="UP001172778">
    <property type="component" value="Unassembled WGS sequence"/>
</dbReference>
<evidence type="ECO:0000313" key="2">
    <source>
        <dbReference type="Proteomes" id="UP001172778"/>
    </source>
</evidence>
<keyword evidence="2" id="KW-1185">Reference proteome</keyword>
<dbReference type="RefSeq" id="WP_284102780.1">
    <property type="nucleotide sequence ID" value="NZ_JARRAF010000038.1"/>
</dbReference>
<reference evidence="1" key="1">
    <citation type="submission" date="2023-03" db="EMBL/GenBank/DDBJ databases">
        <title>Chitinimonas shenzhenensis gen. nov., sp. nov., a novel member of family Burkholderiaceae isolated from activated sludge collected in Shen Zhen, China.</title>
        <authorList>
            <person name="Wang X."/>
        </authorList>
    </citation>
    <scope>NUCLEOTIDE SEQUENCE</scope>
    <source>
        <strain evidence="1">DQS-5</strain>
    </source>
</reference>
<sequence length="77" mass="8279">MPSLNVQKVDAPQMANANDCYAYADKTVVKIGESVILRAGCALGPLPGNLRALGKAMAWPVRRSALTRPVVIMNWVV</sequence>
<dbReference type="EMBL" id="JARRAF010000038">
    <property type="protein sequence ID" value="MDK2126462.1"/>
    <property type="molecule type" value="Genomic_DNA"/>
</dbReference>
<organism evidence="1 2">
    <name type="scientific">Parachitinimonas caeni</name>
    <dbReference type="NCBI Taxonomy" id="3031301"/>
    <lineage>
        <taxon>Bacteria</taxon>
        <taxon>Pseudomonadati</taxon>
        <taxon>Pseudomonadota</taxon>
        <taxon>Betaproteobacteria</taxon>
        <taxon>Neisseriales</taxon>
        <taxon>Chitinibacteraceae</taxon>
        <taxon>Parachitinimonas</taxon>
    </lineage>
</organism>
<evidence type="ECO:0000313" key="1">
    <source>
        <dbReference type="EMBL" id="MDK2126462.1"/>
    </source>
</evidence>
<name>A0ABT7E6B3_9NEIS</name>
<proteinExistence type="predicted"/>
<gene>
    <name evidence="1" type="ORF">PZA18_20690</name>
</gene>
<comment type="caution">
    <text evidence="1">The sequence shown here is derived from an EMBL/GenBank/DDBJ whole genome shotgun (WGS) entry which is preliminary data.</text>
</comment>
<accession>A0ABT7E6B3</accession>